<accession>A0A8K1GY05</accession>
<organism evidence="3 4">
    <name type="scientific">Zosterops borbonicus</name>
    <dbReference type="NCBI Taxonomy" id="364589"/>
    <lineage>
        <taxon>Eukaryota</taxon>
        <taxon>Metazoa</taxon>
        <taxon>Chordata</taxon>
        <taxon>Craniata</taxon>
        <taxon>Vertebrata</taxon>
        <taxon>Euteleostomi</taxon>
        <taxon>Archelosauria</taxon>
        <taxon>Archosauria</taxon>
        <taxon>Dinosauria</taxon>
        <taxon>Saurischia</taxon>
        <taxon>Theropoda</taxon>
        <taxon>Coelurosauria</taxon>
        <taxon>Aves</taxon>
        <taxon>Neognathae</taxon>
        <taxon>Neoaves</taxon>
        <taxon>Telluraves</taxon>
        <taxon>Australaves</taxon>
        <taxon>Passeriformes</taxon>
        <taxon>Sylvioidea</taxon>
        <taxon>Zosteropidae</taxon>
        <taxon>Zosterops</taxon>
    </lineage>
</organism>
<keyword evidence="4" id="KW-1185">Reference proteome</keyword>
<feature type="region of interest" description="Disordered" evidence="1">
    <location>
        <begin position="98"/>
        <end position="119"/>
    </location>
</feature>
<gene>
    <name evidence="3" type="ORF">HGM15179_001762</name>
</gene>
<evidence type="ECO:0000313" key="3">
    <source>
        <dbReference type="EMBL" id="TRZ25345.1"/>
    </source>
</evidence>
<evidence type="ECO:0000256" key="2">
    <source>
        <dbReference type="SAM" id="SignalP"/>
    </source>
</evidence>
<comment type="caution">
    <text evidence="3">The sequence shown here is derived from an EMBL/GenBank/DDBJ whole genome shotgun (WGS) entry which is preliminary data.</text>
</comment>
<evidence type="ECO:0000313" key="4">
    <source>
        <dbReference type="Proteomes" id="UP000796761"/>
    </source>
</evidence>
<dbReference type="OrthoDB" id="9218375at2759"/>
<dbReference type="Proteomes" id="UP000796761">
    <property type="component" value="Unassembled WGS sequence"/>
</dbReference>
<evidence type="ECO:0000256" key="1">
    <source>
        <dbReference type="SAM" id="MobiDB-lite"/>
    </source>
</evidence>
<reference evidence="3" key="1">
    <citation type="submission" date="2019-04" db="EMBL/GenBank/DDBJ databases">
        <title>Genome assembly of Zosterops borbonicus 15179.</title>
        <authorList>
            <person name="Leroy T."/>
            <person name="Anselmetti Y."/>
            <person name="Tilak M.-K."/>
            <person name="Nabholz B."/>
        </authorList>
    </citation>
    <scope>NUCLEOTIDE SEQUENCE</scope>
    <source>
        <strain evidence="3">HGM_15179</strain>
        <tissue evidence="3">Muscle</tissue>
    </source>
</reference>
<name>A0A8K1GY05_9PASS</name>
<sequence>MDAALMHTLVVLATIQFQSVLGADDQTVKVTEELVRQHEEQRRQEMAWLQEMEKRSQELPKIAQGSLLLSACQHWWFWASAEMLLMLFAFYWLPRQGSSGDDSSACGETPAVPKRKRRRRRRMRMRMCGMACYRDKLHQIRSPDLCIEWKGMQNSEEEKKGMINTSAKPQKPSHKKLLGRAASRKYTSMLSQAVCFYLPKTRLYFRCLRLYLDA</sequence>
<proteinExistence type="predicted"/>
<dbReference type="AlphaFoldDB" id="A0A8K1GY05"/>
<keyword evidence="2" id="KW-0732">Signal</keyword>
<dbReference type="EMBL" id="SWJQ01000027">
    <property type="protein sequence ID" value="TRZ25345.1"/>
    <property type="molecule type" value="Genomic_DNA"/>
</dbReference>
<feature type="chain" id="PRO_5035477973" evidence="2">
    <location>
        <begin position="23"/>
        <end position="214"/>
    </location>
</feature>
<feature type="signal peptide" evidence="2">
    <location>
        <begin position="1"/>
        <end position="22"/>
    </location>
</feature>
<protein>
    <submittedName>
        <fullName evidence="3">Uncharacterized protein</fullName>
    </submittedName>
</protein>